<name>M3BB52_STRM1</name>
<dbReference type="Proteomes" id="UP000011740">
    <property type="component" value="Unassembled WGS sequence"/>
</dbReference>
<gene>
    <name evidence="2" type="ORF">H340_29801</name>
</gene>
<evidence type="ECO:0000256" key="1">
    <source>
        <dbReference type="SAM" id="MobiDB-lite"/>
    </source>
</evidence>
<feature type="region of interest" description="Disordered" evidence="1">
    <location>
        <begin position="61"/>
        <end position="80"/>
    </location>
</feature>
<comment type="caution">
    <text evidence="2">The sequence shown here is derived from an EMBL/GenBank/DDBJ whole genome shotgun (WGS) entry which is preliminary data.</text>
</comment>
<dbReference type="EMBL" id="AORZ01000173">
    <property type="protein sequence ID" value="EME96784.1"/>
    <property type="molecule type" value="Genomic_DNA"/>
</dbReference>
<dbReference type="STRING" id="1223523.H340_29801"/>
<evidence type="ECO:0000313" key="3">
    <source>
        <dbReference type="Proteomes" id="UP000011740"/>
    </source>
</evidence>
<proteinExistence type="predicted"/>
<organism evidence="2 3">
    <name type="scientific">Streptomyces mobaraensis (strain ATCC 29032 / DSM 40847 / JCM 4168 / NBRC 13819 / NCIMB 11159 / IPCR 16-22)</name>
    <dbReference type="NCBI Taxonomy" id="1223523"/>
    <lineage>
        <taxon>Bacteria</taxon>
        <taxon>Bacillati</taxon>
        <taxon>Actinomycetota</taxon>
        <taxon>Actinomycetes</taxon>
        <taxon>Kitasatosporales</taxon>
        <taxon>Streptomycetaceae</taxon>
        <taxon>Streptomyces</taxon>
    </lineage>
</organism>
<dbReference type="AlphaFoldDB" id="M3BB52"/>
<protein>
    <submittedName>
        <fullName evidence="2">Uncharacterized protein</fullName>
    </submittedName>
</protein>
<accession>M3BB52</accession>
<sequence length="80" mass="8335">MSAASDGSAEAGRDRSAFGSVTAVRDCGTFVVYSDGLFMETSAMRDARGVRWSSAVRGDERCAMSSPGLTDTGRPLHDAG</sequence>
<reference evidence="2 3" key="1">
    <citation type="journal article" date="2013" name="Genome Announc.">
        <title>Whole-Genome Shotgun Assembly and Analysis of the Genome of Streptomyces mobaraensis DSM 40847, a Strain for Industrial Production of Microbial Transglutaminase.</title>
        <authorList>
            <person name="Yang H."/>
            <person name="He T."/>
            <person name="Wu W."/>
            <person name="Zhu W."/>
            <person name="Lu B."/>
            <person name="Sun W."/>
        </authorList>
    </citation>
    <scope>NUCLEOTIDE SEQUENCE [LARGE SCALE GENOMIC DNA]</scope>
    <source>
        <strain evidence="2 3">DSM 40847</strain>
    </source>
</reference>
<evidence type="ECO:0000313" key="2">
    <source>
        <dbReference type="EMBL" id="EME96784.1"/>
    </source>
</evidence>